<dbReference type="PANTHER" id="PTHR32438">
    <property type="entry name" value="4-ALPHA-GLUCANOTRANSFERASE DPE1, CHLOROPLASTIC/AMYLOPLASTIC"/>
    <property type="match status" value="1"/>
</dbReference>
<dbReference type="GO" id="GO:0004134">
    <property type="term" value="F:4-alpha-glucanotransferase activity"/>
    <property type="evidence" value="ECO:0007669"/>
    <property type="project" value="UniProtKB-EC"/>
</dbReference>
<evidence type="ECO:0000256" key="9">
    <source>
        <dbReference type="ARBA" id="ARBA00031501"/>
    </source>
</evidence>
<comment type="caution">
    <text evidence="11">The sequence shown here is derived from an EMBL/GenBank/DDBJ whole genome shotgun (WGS) entry which is preliminary data.</text>
</comment>
<accession>A0A3S3UCF3</accession>
<evidence type="ECO:0000256" key="3">
    <source>
        <dbReference type="ARBA" id="ARBA00012560"/>
    </source>
</evidence>
<dbReference type="Gene3D" id="3.20.20.80">
    <property type="entry name" value="Glycosidases"/>
    <property type="match status" value="1"/>
</dbReference>
<protein>
    <recommendedName>
        <fullName evidence="4 10">4-alpha-glucanotransferase</fullName>
        <ecNumber evidence="3 10">2.4.1.25</ecNumber>
    </recommendedName>
    <alternativeName>
        <fullName evidence="8 10">Amylomaltase</fullName>
    </alternativeName>
    <alternativeName>
        <fullName evidence="9 10">Disproportionating enzyme</fullName>
    </alternativeName>
</protein>
<dbReference type="Pfam" id="PF02446">
    <property type="entry name" value="Glyco_hydro_77"/>
    <property type="match status" value="1"/>
</dbReference>
<evidence type="ECO:0000256" key="1">
    <source>
        <dbReference type="ARBA" id="ARBA00000439"/>
    </source>
</evidence>
<dbReference type="SUPFAM" id="SSF51445">
    <property type="entry name" value="(Trans)glycosidases"/>
    <property type="match status" value="1"/>
</dbReference>
<dbReference type="GO" id="GO:0005975">
    <property type="term" value="P:carbohydrate metabolic process"/>
    <property type="evidence" value="ECO:0007669"/>
    <property type="project" value="InterPro"/>
</dbReference>
<keyword evidence="7 10" id="KW-0119">Carbohydrate metabolism</keyword>
<reference evidence="11 12" key="1">
    <citation type="submission" date="2017-01" db="EMBL/GenBank/DDBJ databases">
        <title>The cable genome- insights into the physiology and evolution of filamentous bacteria capable of sulfide oxidation via long distance electron transfer.</title>
        <authorList>
            <person name="Schreiber L."/>
            <person name="Bjerg J.T."/>
            <person name="Boggild A."/>
            <person name="Van De Vossenberg J."/>
            <person name="Meysman F."/>
            <person name="Nielsen L.P."/>
            <person name="Schramm A."/>
            <person name="Kjeldsen K.U."/>
        </authorList>
    </citation>
    <scope>NUCLEOTIDE SEQUENCE [LARGE SCALE GENOMIC DNA]</scope>
    <source>
        <strain evidence="11">MCF</strain>
    </source>
</reference>
<dbReference type="AlphaFoldDB" id="A0A3S3UCF3"/>
<organism evidence="11 12">
    <name type="scientific">Candidatus Electrothrix aarhusensis</name>
    <dbReference type="NCBI Taxonomy" id="1859131"/>
    <lineage>
        <taxon>Bacteria</taxon>
        <taxon>Pseudomonadati</taxon>
        <taxon>Thermodesulfobacteriota</taxon>
        <taxon>Desulfobulbia</taxon>
        <taxon>Desulfobulbales</taxon>
        <taxon>Desulfobulbaceae</taxon>
        <taxon>Candidatus Electrothrix</taxon>
    </lineage>
</organism>
<gene>
    <name evidence="11" type="ORF">H206_00245</name>
</gene>
<proteinExistence type="inferred from homology"/>
<evidence type="ECO:0000256" key="2">
    <source>
        <dbReference type="ARBA" id="ARBA00005684"/>
    </source>
</evidence>
<name>A0A3S3UCF3_9BACT</name>
<sequence>MNSPETSDQTSPRLQQSQRFSSDLRTSGVLLHISSLPSPFGIGDLGSGSFEFIDFLAKSGQHYWQVLPLGPTNEVFGNSPYMSSSAFAGNPLFISPEQLIQDDLLKQEDLPAYNFSDYFIDFAQATAWKKEVLQKAWQVFQQQTSPAEQDHFFRKLTLEHHWLKKYSLFMALKQQFGQQGWLQWPEKIRRCQPAAIQEAERELQEEIRYFQFEQYLFFRQWKNLHGYAQEKGIQIIGDLPIYVGLDSADVWANQEIFALSPETGEPSHVAGVPPDYFSETGQLWGNPLYRWASTGTVQEKLFAWWQQRLQAILSTVDIIRIDHFRGFESYWSVPAEEKTALNGSWETGPGLSFFQEMEKQLGDLPIIAEDLGVITPAVEKLRDDLGLPGMKILLFAFDGNPDNAYLPQNITRNCVIYTGTHDNDTAVGWYLSDQVSDHAKEVARRYANCGDTTATHFHKQMIYLAQSSVAALCILPMQDVLGFGNDCRMNKPGTTNDNWQWRCARHFITDALAAELRGTTALFGRLPVKKEKKAKKQD</sequence>
<dbReference type="Proteomes" id="UP000287853">
    <property type="component" value="Unassembled WGS sequence"/>
</dbReference>
<dbReference type="EMBL" id="MTKO01000046">
    <property type="protein sequence ID" value="RWX46933.1"/>
    <property type="molecule type" value="Genomic_DNA"/>
</dbReference>
<comment type="catalytic activity">
    <reaction evidence="1 10">
        <text>Transfers a segment of a (1-&gt;4)-alpha-D-glucan to a new position in an acceptor, which may be glucose or a (1-&gt;4)-alpha-D-glucan.</text>
        <dbReference type="EC" id="2.4.1.25"/>
    </reaction>
</comment>
<dbReference type="InterPro" id="IPR017853">
    <property type="entry name" value="GH"/>
</dbReference>
<evidence type="ECO:0000256" key="7">
    <source>
        <dbReference type="ARBA" id="ARBA00023277"/>
    </source>
</evidence>
<keyword evidence="6 10" id="KW-0808">Transferase</keyword>
<dbReference type="NCBIfam" id="NF011080">
    <property type="entry name" value="PRK14508.1-3"/>
    <property type="match status" value="1"/>
</dbReference>
<evidence type="ECO:0000313" key="11">
    <source>
        <dbReference type="EMBL" id="RWX46933.1"/>
    </source>
</evidence>
<keyword evidence="12" id="KW-1185">Reference proteome</keyword>
<dbReference type="NCBIfam" id="TIGR00217">
    <property type="entry name" value="malQ"/>
    <property type="match status" value="1"/>
</dbReference>
<evidence type="ECO:0000256" key="5">
    <source>
        <dbReference type="ARBA" id="ARBA00022676"/>
    </source>
</evidence>
<evidence type="ECO:0000256" key="8">
    <source>
        <dbReference type="ARBA" id="ARBA00031423"/>
    </source>
</evidence>
<dbReference type="EC" id="2.4.1.25" evidence="3 10"/>
<dbReference type="PANTHER" id="PTHR32438:SF5">
    <property type="entry name" value="4-ALPHA-GLUCANOTRANSFERASE DPE1, CHLOROPLASTIC_AMYLOPLASTIC"/>
    <property type="match status" value="1"/>
</dbReference>
<evidence type="ECO:0000313" key="12">
    <source>
        <dbReference type="Proteomes" id="UP000287853"/>
    </source>
</evidence>
<evidence type="ECO:0000256" key="6">
    <source>
        <dbReference type="ARBA" id="ARBA00022679"/>
    </source>
</evidence>
<keyword evidence="5 10" id="KW-0328">Glycosyltransferase</keyword>
<dbReference type="InterPro" id="IPR003385">
    <property type="entry name" value="Glyco_hydro_77"/>
</dbReference>
<evidence type="ECO:0000256" key="10">
    <source>
        <dbReference type="RuleBase" id="RU361207"/>
    </source>
</evidence>
<evidence type="ECO:0000256" key="4">
    <source>
        <dbReference type="ARBA" id="ARBA00020295"/>
    </source>
</evidence>
<dbReference type="NCBIfam" id="NF011079">
    <property type="entry name" value="PRK14508.1-2"/>
    <property type="match status" value="1"/>
</dbReference>
<comment type="similarity">
    <text evidence="2 10">Belongs to the disproportionating enzyme family.</text>
</comment>